<dbReference type="AlphaFoldDB" id="A0A0H4PGY4"/>
<keyword evidence="2" id="KW-1185">Reference proteome</keyword>
<organism evidence="1 2">
    <name type="scientific">Cyclobacterium amurskyense</name>
    <dbReference type="NCBI Taxonomy" id="320787"/>
    <lineage>
        <taxon>Bacteria</taxon>
        <taxon>Pseudomonadati</taxon>
        <taxon>Bacteroidota</taxon>
        <taxon>Cytophagia</taxon>
        <taxon>Cytophagales</taxon>
        <taxon>Cyclobacteriaceae</taxon>
        <taxon>Cyclobacterium</taxon>
    </lineage>
</organism>
<sequence>MNKTDINSIVENIKLLTEDTKEFLLKVKSKYVIDDLILKLLKNHDLKYSISESENHPLVKVNVDMGSFEKGIFKINYNFRILFSKLLTKVTHDYFTFEVVNRDPNRISSVLSNDSYHPLTQNQFKFFEEYKLVAKKIEYVRLSRRDLEFVVCSETHNFEGLHFFWKPADIRNACI</sequence>
<proteinExistence type="predicted"/>
<dbReference type="EMBL" id="CP012040">
    <property type="protein sequence ID" value="AKP52103.1"/>
    <property type="molecule type" value="Genomic_DNA"/>
</dbReference>
<dbReference type="KEGG" id="camu:CA2015_2693"/>
<reference evidence="1 2" key="1">
    <citation type="submission" date="2015-07" db="EMBL/GenBank/DDBJ databases">
        <authorList>
            <person name="Kim K.M."/>
        </authorList>
    </citation>
    <scope>NUCLEOTIDE SEQUENCE [LARGE SCALE GENOMIC DNA]</scope>
    <source>
        <strain evidence="1 2">KCTC 12363</strain>
    </source>
</reference>
<dbReference type="RefSeq" id="WP_048642365.1">
    <property type="nucleotide sequence ID" value="NZ_CP012040.1"/>
</dbReference>
<evidence type="ECO:0000313" key="1">
    <source>
        <dbReference type="EMBL" id="AKP52103.1"/>
    </source>
</evidence>
<dbReference type="Proteomes" id="UP000036520">
    <property type="component" value="Chromosome"/>
</dbReference>
<protein>
    <submittedName>
        <fullName evidence="1">Uncharacterized protein</fullName>
    </submittedName>
</protein>
<gene>
    <name evidence="1" type="ORF">CA2015_2693</name>
</gene>
<evidence type="ECO:0000313" key="2">
    <source>
        <dbReference type="Proteomes" id="UP000036520"/>
    </source>
</evidence>
<accession>A0A0H4PGY4</accession>
<name>A0A0H4PGY4_9BACT</name>